<protein>
    <recommendedName>
        <fullName evidence="4">T9SS C-terminal target domain-containing protein</fullName>
    </recommendedName>
</protein>
<sequence length="360" mass="38229">MRNIRGSAQLWAVLLSLLALAARAQAPLLRLDLQDASSRVPAQAYIYAQEGATTGFDDEYDATPPSGNGLNLNSLTQNGRRLTVNGLPYAALTASQVVNLFVGVPQYGPYTLLVGRLENFSFAKIYLVDAEQQTRQLLAAGTTYSLSLTAANTGGTYSTSTRFSLVFESAAPLPVTLTDFTAQLEGGDGLLRWTTASEQQSAYFQVESSPDGRTFTALGRAASAGTSSERHTYQFRDANLARYAAAQVYYRLRQVDADGVSVLSAVRVLMVPAVDLVVTALPTAGPAGQALSLVVRAATAGPAQLRITDVLGHSLGQRALALPAGTSTIGLPESAQWAPGLYFVQVQQGAQRQIARVVRL</sequence>
<comment type="caution">
    <text evidence="2">The sequence shown here is derived from an EMBL/GenBank/DDBJ whole genome shotgun (WGS) entry which is preliminary data.</text>
</comment>
<evidence type="ECO:0000256" key="1">
    <source>
        <dbReference type="SAM" id="SignalP"/>
    </source>
</evidence>
<keyword evidence="1" id="KW-0732">Signal</keyword>
<dbReference type="RefSeq" id="WP_144847844.1">
    <property type="nucleotide sequence ID" value="NZ_VMRJ01000003.1"/>
</dbReference>
<dbReference type="EMBL" id="VMRJ01000003">
    <property type="protein sequence ID" value="TVT40187.1"/>
    <property type="molecule type" value="Genomic_DNA"/>
</dbReference>
<proteinExistence type="predicted"/>
<dbReference type="AlphaFoldDB" id="A0A558BUI8"/>
<organism evidence="2 3">
    <name type="scientific">Hymenobacter setariae</name>
    <dbReference type="NCBI Taxonomy" id="2594794"/>
    <lineage>
        <taxon>Bacteria</taxon>
        <taxon>Pseudomonadati</taxon>
        <taxon>Bacteroidota</taxon>
        <taxon>Cytophagia</taxon>
        <taxon>Cytophagales</taxon>
        <taxon>Hymenobacteraceae</taxon>
        <taxon>Hymenobacter</taxon>
    </lineage>
</organism>
<dbReference type="OrthoDB" id="864963at2"/>
<accession>A0A558BUI8</accession>
<name>A0A558BUI8_9BACT</name>
<evidence type="ECO:0000313" key="3">
    <source>
        <dbReference type="Proteomes" id="UP000317624"/>
    </source>
</evidence>
<evidence type="ECO:0008006" key="4">
    <source>
        <dbReference type="Google" id="ProtNLM"/>
    </source>
</evidence>
<evidence type="ECO:0000313" key="2">
    <source>
        <dbReference type="EMBL" id="TVT40187.1"/>
    </source>
</evidence>
<reference evidence="2 3" key="1">
    <citation type="submission" date="2019-07" db="EMBL/GenBank/DDBJ databases">
        <title>Hymenobacter sp. straun FUR1 Genome sequencing and assembly.</title>
        <authorList>
            <person name="Chhetri G."/>
        </authorList>
    </citation>
    <scope>NUCLEOTIDE SEQUENCE [LARGE SCALE GENOMIC DNA]</scope>
    <source>
        <strain evidence="2 3">Fur1</strain>
    </source>
</reference>
<keyword evidence="3" id="KW-1185">Reference proteome</keyword>
<dbReference type="Proteomes" id="UP000317624">
    <property type="component" value="Unassembled WGS sequence"/>
</dbReference>
<feature type="signal peptide" evidence="1">
    <location>
        <begin position="1"/>
        <end position="21"/>
    </location>
</feature>
<feature type="chain" id="PRO_5035280577" description="T9SS C-terminal target domain-containing protein" evidence="1">
    <location>
        <begin position="22"/>
        <end position="360"/>
    </location>
</feature>
<gene>
    <name evidence="2" type="ORF">FNT36_11895</name>
</gene>